<dbReference type="EnsemblMetazoa" id="OVOC1736.2">
    <property type="protein sequence ID" value="OVOC1736.2"/>
    <property type="gene ID" value="WBGene00238545"/>
</dbReference>
<sequence>MDDTKCHIIRQLSTLEKAKRVTSINNYQHIVTAIAKDINEEDNYRKNRQAQLVTIRKLVVELEKTRLDYRKRLELYTDYLQKN</sequence>
<dbReference type="EMBL" id="CMVM020000052">
    <property type="status" value="NOT_ANNOTATED_CDS"/>
    <property type="molecule type" value="Genomic_DNA"/>
</dbReference>
<feature type="domain" description="RasGAP protein C-terminal" evidence="1">
    <location>
        <begin position="3"/>
        <end position="82"/>
    </location>
</feature>
<dbReference type="EnsemblMetazoa" id="OVOC1736.1">
    <property type="protein sequence ID" value="OVOC1736.1"/>
    <property type="gene ID" value="WBGene00238545"/>
</dbReference>
<organism evidence="2 3">
    <name type="scientific">Onchocerca volvulus</name>
    <dbReference type="NCBI Taxonomy" id="6282"/>
    <lineage>
        <taxon>Eukaryota</taxon>
        <taxon>Metazoa</taxon>
        <taxon>Ecdysozoa</taxon>
        <taxon>Nematoda</taxon>
        <taxon>Chromadorea</taxon>
        <taxon>Rhabditida</taxon>
        <taxon>Spirurina</taxon>
        <taxon>Spiruromorpha</taxon>
        <taxon>Filarioidea</taxon>
        <taxon>Onchocercidae</taxon>
        <taxon>Onchocerca</taxon>
    </lineage>
</organism>
<accession>A0A8R1TP23</accession>
<reference evidence="2" key="2">
    <citation type="submission" date="2022-06" db="UniProtKB">
        <authorList>
            <consortium name="EnsemblMetazoa"/>
        </authorList>
    </citation>
    <scope>IDENTIFICATION</scope>
</reference>
<evidence type="ECO:0000259" key="1">
    <source>
        <dbReference type="Pfam" id="PF03836"/>
    </source>
</evidence>
<dbReference type="PANTHER" id="PTHR14149:SF14">
    <property type="entry name" value="CALPONIN-HOMOLOGY (CH) DOMAIN-CONTAINING PROTEIN"/>
    <property type="match status" value="1"/>
</dbReference>
<evidence type="ECO:0000313" key="3">
    <source>
        <dbReference type="Proteomes" id="UP000024404"/>
    </source>
</evidence>
<evidence type="ECO:0000313" key="2">
    <source>
        <dbReference type="EnsemblMetazoa" id="OVOC1736.1"/>
    </source>
</evidence>
<dbReference type="PANTHER" id="PTHR14149">
    <property type="entry name" value="RAS GTPASE-ACTIVATING PROTEIN WITH IQ MOTIF"/>
    <property type="match status" value="1"/>
</dbReference>
<name>A0A8R1TP23_ONCVO</name>
<reference evidence="3" key="1">
    <citation type="submission" date="2013-10" db="EMBL/GenBank/DDBJ databases">
        <title>Genome sequencing of Onchocerca volvulus.</title>
        <authorList>
            <person name="Cotton J."/>
            <person name="Tsai J."/>
            <person name="Stanley E."/>
            <person name="Tracey A."/>
            <person name="Holroyd N."/>
            <person name="Lustigman S."/>
            <person name="Berriman M."/>
        </authorList>
    </citation>
    <scope>NUCLEOTIDE SEQUENCE</scope>
</reference>
<keyword evidence="3" id="KW-1185">Reference proteome</keyword>
<proteinExistence type="predicted"/>
<protein>
    <submittedName>
        <fullName evidence="2">RasGAP_C domain-containing protein</fullName>
    </submittedName>
</protein>
<dbReference type="OMA" id="TKCHIIR"/>
<dbReference type="GO" id="GO:1903479">
    <property type="term" value="P:mitotic actomyosin contractile ring assembly actin filament organization"/>
    <property type="evidence" value="ECO:0007669"/>
    <property type="project" value="TreeGrafter"/>
</dbReference>
<dbReference type="Pfam" id="PF03836">
    <property type="entry name" value="RasGAP_C"/>
    <property type="match status" value="1"/>
</dbReference>
<dbReference type="InterPro" id="IPR000593">
    <property type="entry name" value="RasGAP_C"/>
</dbReference>
<dbReference type="AlphaFoldDB" id="A0A8R1TP23"/>
<dbReference type="GO" id="GO:0005516">
    <property type="term" value="F:calmodulin binding"/>
    <property type="evidence" value="ECO:0007669"/>
    <property type="project" value="TreeGrafter"/>
</dbReference>
<dbReference type="Proteomes" id="UP000024404">
    <property type="component" value="Unassembled WGS sequence"/>
</dbReference>
<dbReference type="GO" id="GO:0051015">
    <property type="term" value="F:actin filament binding"/>
    <property type="evidence" value="ECO:0007669"/>
    <property type="project" value="TreeGrafter"/>
</dbReference>
<dbReference type="GO" id="GO:0005096">
    <property type="term" value="F:GTPase activator activity"/>
    <property type="evidence" value="ECO:0007669"/>
    <property type="project" value="TreeGrafter"/>
</dbReference>
<dbReference type="GO" id="GO:0005938">
    <property type="term" value="C:cell cortex"/>
    <property type="evidence" value="ECO:0007669"/>
    <property type="project" value="TreeGrafter"/>
</dbReference>